<dbReference type="EMBL" id="LXQA010712891">
    <property type="protein sequence ID" value="MCI67263.1"/>
    <property type="molecule type" value="Genomic_DNA"/>
</dbReference>
<comment type="caution">
    <text evidence="1">The sequence shown here is derived from an EMBL/GenBank/DDBJ whole genome shotgun (WGS) entry which is preliminary data.</text>
</comment>
<dbReference type="AlphaFoldDB" id="A0A392U1D8"/>
<accession>A0A392U1D8</accession>
<keyword evidence="2" id="KW-1185">Reference proteome</keyword>
<evidence type="ECO:0000313" key="1">
    <source>
        <dbReference type="EMBL" id="MCI67263.1"/>
    </source>
</evidence>
<evidence type="ECO:0000313" key="2">
    <source>
        <dbReference type="Proteomes" id="UP000265520"/>
    </source>
</evidence>
<reference evidence="1 2" key="1">
    <citation type="journal article" date="2018" name="Front. Plant Sci.">
        <title>Red Clover (Trifolium pratense) and Zigzag Clover (T. medium) - A Picture of Genomic Similarities and Differences.</title>
        <authorList>
            <person name="Dluhosova J."/>
            <person name="Istvanek J."/>
            <person name="Nedelnik J."/>
            <person name="Repkova J."/>
        </authorList>
    </citation>
    <scope>NUCLEOTIDE SEQUENCE [LARGE SCALE GENOMIC DNA]</scope>
    <source>
        <strain evidence="2">cv. 10/8</strain>
        <tissue evidence="1">Leaf</tissue>
    </source>
</reference>
<proteinExistence type="predicted"/>
<protein>
    <submittedName>
        <fullName evidence="1">Uncharacterized protein</fullName>
    </submittedName>
</protein>
<sequence>GNADKGGAWLSSARAVRCWAKSRTTLVFRCNLSSGRVKMKTRRAHEKLEG</sequence>
<feature type="non-terminal residue" evidence="1">
    <location>
        <position position="1"/>
    </location>
</feature>
<organism evidence="1 2">
    <name type="scientific">Trifolium medium</name>
    <dbReference type="NCBI Taxonomy" id="97028"/>
    <lineage>
        <taxon>Eukaryota</taxon>
        <taxon>Viridiplantae</taxon>
        <taxon>Streptophyta</taxon>
        <taxon>Embryophyta</taxon>
        <taxon>Tracheophyta</taxon>
        <taxon>Spermatophyta</taxon>
        <taxon>Magnoliopsida</taxon>
        <taxon>eudicotyledons</taxon>
        <taxon>Gunneridae</taxon>
        <taxon>Pentapetalae</taxon>
        <taxon>rosids</taxon>
        <taxon>fabids</taxon>
        <taxon>Fabales</taxon>
        <taxon>Fabaceae</taxon>
        <taxon>Papilionoideae</taxon>
        <taxon>50 kb inversion clade</taxon>
        <taxon>NPAAA clade</taxon>
        <taxon>Hologalegina</taxon>
        <taxon>IRL clade</taxon>
        <taxon>Trifolieae</taxon>
        <taxon>Trifolium</taxon>
    </lineage>
</organism>
<name>A0A392U1D8_9FABA</name>
<dbReference type="Proteomes" id="UP000265520">
    <property type="component" value="Unassembled WGS sequence"/>
</dbReference>